<keyword evidence="2" id="KW-0732">Signal</keyword>
<gene>
    <name evidence="3" type="ORF">CFH80_07705</name>
</gene>
<evidence type="ECO:0000313" key="3">
    <source>
        <dbReference type="EMBL" id="DAB35901.1"/>
    </source>
</evidence>
<evidence type="ECO:0000256" key="1">
    <source>
        <dbReference type="SAM" id="Phobius"/>
    </source>
</evidence>
<sequence length="106" mass="12304">MKIVKMSLVSILLVLSASTSSYAWGDREQGALIGAGAAILLGSMINNAAQQPRYVESRPVYVESRPVYYETRPTVVYREPYVRERVIVIDRPSHRYHDEYYRPYYR</sequence>
<feature type="transmembrane region" description="Helical" evidence="1">
    <location>
        <begin position="31"/>
        <end position="49"/>
    </location>
</feature>
<dbReference type="STRING" id="366522.GCA_001548055_02653"/>
<dbReference type="EMBL" id="DLUG01000201">
    <property type="protein sequence ID" value="DAB35901.1"/>
    <property type="molecule type" value="Genomic_DNA"/>
</dbReference>
<protein>
    <submittedName>
        <fullName evidence="3">Uncharacterized protein</fullName>
    </submittedName>
</protein>
<proteinExistence type="predicted"/>
<name>A0A2D3W3F2_9BACT</name>
<keyword evidence="1" id="KW-1133">Transmembrane helix</keyword>
<organism evidence="3 4">
    <name type="scientific">Sulfurospirillum cavolei</name>
    <dbReference type="NCBI Taxonomy" id="366522"/>
    <lineage>
        <taxon>Bacteria</taxon>
        <taxon>Pseudomonadati</taxon>
        <taxon>Campylobacterota</taxon>
        <taxon>Epsilonproteobacteria</taxon>
        <taxon>Campylobacterales</taxon>
        <taxon>Sulfurospirillaceae</taxon>
        <taxon>Sulfurospirillum</taxon>
    </lineage>
</organism>
<keyword evidence="1" id="KW-0472">Membrane</keyword>
<dbReference type="Proteomes" id="UP000231638">
    <property type="component" value="Unassembled WGS sequence"/>
</dbReference>
<evidence type="ECO:0000313" key="4">
    <source>
        <dbReference type="Proteomes" id="UP000231638"/>
    </source>
</evidence>
<feature type="signal peptide" evidence="2">
    <location>
        <begin position="1"/>
        <end position="23"/>
    </location>
</feature>
<feature type="chain" id="PRO_5013871353" evidence="2">
    <location>
        <begin position="24"/>
        <end position="106"/>
    </location>
</feature>
<dbReference type="AlphaFoldDB" id="A0A2D3W3F2"/>
<comment type="caution">
    <text evidence="3">The sequence shown here is derived from an EMBL/GenBank/DDBJ whole genome shotgun (WGS) entry which is preliminary data.</text>
</comment>
<reference evidence="3 4" key="1">
    <citation type="journal article" date="2017" name="Front. Microbiol.">
        <title>Comparative Genomic Analysis of the Class Epsilonproteobacteria and Proposed Reclassification to Epsilonbacteraeota (phyl. nov.).</title>
        <authorList>
            <person name="Waite D.W."/>
            <person name="Vanwonterghem I."/>
            <person name="Rinke C."/>
            <person name="Parks D.H."/>
            <person name="Zhang Y."/>
            <person name="Takai K."/>
            <person name="Sievert S.M."/>
            <person name="Simon J."/>
            <person name="Campbell B.J."/>
            <person name="Hanson T.E."/>
            <person name="Woyke T."/>
            <person name="Klotz M.G."/>
            <person name="Hugenholtz P."/>
        </authorList>
    </citation>
    <scope>NUCLEOTIDE SEQUENCE [LARGE SCALE GENOMIC DNA]</scope>
    <source>
        <strain evidence="3">UBA11420</strain>
    </source>
</reference>
<evidence type="ECO:0000256" key="2">
    <source>
        <dbReference type="SAM" id="SignalP"/>
    </source>
</evidence>
<keyword evidence="1" id="KW-0812">Transmembrane</keyword>
<dbReference type="RefSeq" id="WP_041962724.1">
    <property type="nucleotide sequence ID" value="NZ_CAXYUJ010000034.1"/>
</dbReference>
<accession>A0A2D3W3F2</accession>